<name>A0ABM1BX43_LIMPO</name>
<evidence type="ECO:0000256" key="1">
    <source>
        <dbReference type="ARBA" id="ARBA00004123"/>
    </source>
</evidence>
<evidence type="ECO:0000256" key="6">
    <source>
        <dbReference type="PROSITE-ProRule" id="PRU00108"/>
    </source>
</evidence>
<dbReference type="PROSITE" id="PS50071">
    <property type="entry name" value="HOMEOBOX_2"/>
    <property type="match status" value="1"/>
</dbReference>
<accession>A0ABM1BX43</accession>
<dbReference type="RefSeq" id="XP_013790346.1">
    <property type="nucleotide sequence ID" value="XM_013934892.2"/>
</dbReference>
<dbReference type="InterPro" id="IPR017970">
    <property type="entry name" value="Homeobox_CS"/>
</dbReference>
<dbReference type="PANTHER" id="PTHR45946">
    <property type="entry name" value="HOMEOBOX PROTEIN ROUGH-RELATED"/>
    <property type="match status" value="1"/>
</dbReference>
<dbReference type="PRINTS" id="PR00024">
    <property type="entry name" value="HOMEOBOX"/>
</dbReference>
<feature type="region of interest" description="Disordered" evidence="8">
    <location>
        <begin position="259"/>
        <end position="290"/>
    </location>
</feature>
<evidence type="ECO:0000313" key="11">
    <source>
        <dbReference type="RefSeq" id="XP_013790346.1"/>
    </source>
</evidence>
<dbReference type="Pfam" id="PF00046">
    <property type="entry name" value="Homeodomain"/>
    <property type="match status" value="1"/>
</dbReference>
<dbReference type="GO" id="GO:0003677">
    <property type="term" value="F:DNA binding"/>
    <property type="evidence" value="ECO:0007669"/>
    <property type="project" value="UniProtKB-KW"/>
</dbReference>
<evidence type="ECO:0000256" key="7">
    <source>
        <dbReference type="RuleBase" id="RU000682"/>
    </source>
</evidence>
<evidence type="ECO:0000256" key="4">
    <source>
        <dbReference type="ARBA" id="ARBA00023155"/>
    </source>
</evidence>
<evidence type="ECO:0000256" key="2">
    <source>
        <dbReference type="ARBA" id="ARBA00022473"/>
    </source>
</evidence>
<dbReference type="SMART" id="SM00389">
    <property type="entry name" value="HOX"/>
    <property type="match status" value="1"/>
</dbReference>
<gene>
    <name evidence="11" type="primary">LOC106474199</name>
</gene>
<dbReference type="PROSITE" id="PS00027">
    <property type="entry name" value="HOMEOBOX_1"/>
    <property type="match status" value="1"/>
</dbReference>
<evidence type="ECO:0000313" key="10">
    <source>
        <dbReference type="Proteomes" id="UP000694941"/>
    </source>
</evidence>
<dbReference type="CDD" id="cd00086">
    <property type="entry name" value="homeodomain"/>
    <property type="match status" value="1"/>
</dbReference>
<keyword evidence="4 6" id="KW-0371">Homeobox</keyword>
<dbReference type="Gene3D" id="1.10.10.60">
    <property type="entry name" value="Homeodomain-like"/>
    <property type="match status" value="1"/>
</dbReference>
<evidence type="ECO:0000259" key="9">
    <source>
        <dbReference type="PROSITE" id="PS50071"/>
    </source>
</evidence>
<dbReference type="InterPro" id="IPR020479">
    <property type="entry name" value="HD_metazoa"/>
</dbReference>
<reference evidence="11" key="1">
    <citation type="submission" date="2025-08" db="UniProtKB">
        <authorList>
            <consortium name="RefSeq"/>
        </authorList>
    </citation>
    <scope>IDENTIFICATION</scope>
    <source>
        <tissue evidence="11">Muscle</tissue>
    </source>
</reference>
<dbReference type="PANTHER" id="PTHR45946:SF4">
    <property type="entry name" value="HOMEOBOX PROTEIN ROUGH-RELATED"/>
    <property type="match status" value="1"/>
</dbReference>
<sequence>MNSNVLHSSACHNNQTGAYDPPFYGPELTASHVFYGQSSGHLSLPNNHYVGNGLVTSFPGLDHRSSLLNREGSSQLSVHLASDTSSGMTYTNLENNVNYVHPSRLRHSQVSNSGNQTIARVEYAATSTDADRGNRTQLAENFTLRTMEYGPEAKGSRGTTHHHQTLVLESTDGRRAELDGLGIGTPVNSHPCMAPMGLPRRNGSGYPQGYDAHHRDTCQSDSGISEEAVITTKTSTVQHSVPVPKYKWMQFKRNMSKSGHKSVHEYNRLGPGSCGPGGEQSTTNGPGRTNFTTKQLTELEKEFHFNKYLTRARRIEIANVLQLNETQVKIWFQNRRMKQKKRMKEGLIPSETVNPEITSTCHERKMVTRITLSGVSAATVLPATKGTC</sequence>
<dbReference type="SUPFAM" id="SSF46689">
    <property type="entry name" value="Homeodomain-like"/>
    <property type="match status" value="1"/>
</dbReference>
<evidence type="ECO:0000256" key="8">
    <source>
        <dbReference type="SAM" id="MobiDB-lite"/>
    </source>
</evidence>
<keyword evidence="10" id="KW-1185">Reference proteome</keyword>
<evidence type="ECO:0000256" key="3">
    <source>
        <dbReference type="ARBA" id="ARBA00023125"/>
    </source>
</evidence>
<evidence type="ECO:0000256" key="5">
    <source>
        <dbReference type="ARBA" id="ARBA00023242"/>
    </source>
</evidence>
<proteinExistence type="predicted"/>
<feature type="domain" description="Homeobox" evidence="9">
    <location>
        <begin position="282"/>
        <end position="342"/>
    </location>
</feature>
<dbReference type="InterPro" id="IPR046327">
    <property type="entry name" value="HXA1/B1/D1"/>
</dbReference>
<dbReference type="GeneID" id="106474199"/>
<comment type="subcellular location">
    <subcellularLocation>
        <location evidence="1 6 7">Nucleus</location>
    </subcellularLocation>
</comment>
<dbReference type="Proteomes" id="UP000694941">
    <property type="component" value="Unplaced"/>
</dbReference>
<keyword evidence="5 6" id="KW-0539">Nucleus</keyword>
<feature type="compositionally biased region" description="Polar residues" evidence="8">
    <location>
        <begin position="279"/>
        <end position="290"/>
    </location>
</feature>
<keyword evidence="3 6" id="KW-0238">DNA-binding</keyword>
<protein>
    <submittedName>
        <fullName evidence="11">Homeobox protein Hox-B1a</fullName>
    </submittedName>
</protein>
<feature type="DNA-binding region" description="Homeobox" evidence="6">
    <location>
        <begin position="284"/>
        <end position="343"/>
    </location>
</feature>
<dbReference type="InterPro" id="IPR009057">
    <property type="entry name" value="Homeodomain-like_sf"/>
</dbReference>
<keyword evidence="2" id="KW-0217">Developmental protein</keyword>
<organism evidence="10 11">
    <name type="scientific">Limulus polyphemus</name>
    <name type="common">Atlantic horseshoe crab</name>
    <dbReference type="NCBI Taxonomy" id="6850"/>
    <lineage>
        <taxon>Eukaryota</taxon>
        <taxon>Metazoa</taxon>
        <taxon>Ecdysozoa</taxon>
        <taxon>Arthropoda</taxon>
        <taxon>Chelicerata</taxon>
        <taxon>Merostomata</taxon>
        <taxon>Xiphosura</taxon>
        <taxon>Limulidae</taxon>
        <taxon>Limulus</taxon>
    </lineage>
</organism>
<dbReference type="InterPro" id="IPR001356">
    <property type="entry name" value="HD"/>
</dbReference>